<keyword evidence="2" id="KW-1185">Reference proteome</keyword>
<evidence type="ECO:0000313" key="2">
    <source>
        <dbReference type="Proteomes" id="UP000821865"/>
    </source>
</evidence>
<accession>A0ACB8CPQ8</accession>
<protein>
    <submittedName>
        <fullName evidence="1">Uncharacterized protein</fullName>
    </submittedName>
</protein>
<comment type="caution">
    <text evidence="1">The sequence shown here is derived from an EMBL/GenBank/DDBJ whole genome shotgun (WGS) entry which is preliminary data.</text>
</comment>
<sequence length="104" mass="11912">MKEHLQKLEAIFSQNLAYVSWVDNVRAVLARYQLRRYPTLQFGFSGNNCAPFSVQTDAEPINFYQKIAQLQQAKDVESVSMTAMFTGSSRSCNVYDMKDVWNCA</sequence>
<gene>
    <name evidence="1" type="ORF">HPB49_005225</name>
</gene>
<dbReference type="EMBL" id="CM023474">
    <property type="protein sequence ID" value="KAH7949116.1"/>
    <property type="molecule type" value="Genomic_DNA"/>
</dbReference>
<proteinExistence type="predicted"/>
<evidence type="ECO:0000313" key="1">
    <source>
        <dbReference type="EMBL" id="KAH7949116.1"/>
    </source>
</evidence>
<organism evidence="1 2">
    <name type="scientific">Dermacentor silvarum</name>
    <name type="common">Tick</name>
    <dbReference type="NCBI Taxonomy" id="543639"/>
    <lineage>
        <taxon>Eukaryota</taxon>
        <taxon>Metazoa</taxon>
        <taxon>Ecdysozoa</taxon>
        <taxon>Arthropoda</taxon>
        <taxon>Chelicerata</taxon>
        <taxon>Arachnida</taxon>
        <taxon>Acari</taxon>
        <taxon>Parasitiformes</taxon>
        <taxon>Ixodida</taxon>
        <taxon>Ixodoidea</taxon>
        <taxon>Ixodidae</taxon>
        <taxon>Rhipicephalinae</taxon>
        <taxon>Dermacentor</taxon>
    </lineage>
</organism>
<dbReference type="Proteomes" id="UP000821865">
    <property type="component" value="Chromosome 5"/>
</dbReference>
<name>A0ACB8CPQ8_DERSI</name>
<reference evidence="1" key="1">
    <citation type="submission" date="2020-05" db="EMBL/GenBank/DDBJ databases">
        <title>Large-scale comparative analyses of tick genomes elucidate their genetic diversity and vector capacities.</title>
        <authorList>
            <person name="Jia N."/>
            <person name="Wang J."/>
            <person name="Shi W."/>
            <person name="Du L."/>
            <person name="Sun Y."/>
            <person name="Zhan W."/>
            <person name="Jiang J."/>
            <person name="Wang Q."/>
            <person name="Zhang B."/>
            <person name="Ji P."/>
            <person name="Sakyi L.B."/>
            <person name="Cui X."/>
            <person name="Yuan T."/>
            <person name="Jiang B."/>
            <person name="Yang W."/>
            <person name="Lam T.T.-Y."/>
            <person name="Chang Q."/>
            <person name="Ding S."/>
            <person name="Wang X."/>
            <person name="Zhu J."/>
            <person name="Ruan X."/>
            <person name="Zhao L."/>
            <person name="Wei J."/>
            <person name="Que T."/>
            <person name="Du C."/>
            <person name="Cheng J."/>
            <person name="Dai P."/>
            <person name="Han X."/>
            <person name="Huang E."/>
            <person name="Gao Y."/>
            <person name="Liu J."/>
            <person name="Shao H."/>
            <person name="Ye R."/>
            <person name="Li L."/>
            <person name="Wei W."/>
            <person name="Wang X."/>
            <person name="Wang C."/>
            <person name="Yang T."/>
            <person name="Huo Q."/>
            <person name="Li W."/>
            <person name="Guo W."/>
            <person name="Chen H."/>
            <person name="Zhou L."/>
            <person name="Ni X."/>
            <person name="Tian J."/>
            <person name="Zhou Y."/>
            <person name="Sheng Y."/>
            <person name="Liu T."/>
            <person name="Pan Y."/>
            <person name="Xia L."/>
            <person name="Li J."/>
            <person name="Zhao F."/>
            <person name="Cao W."/>
        </authorList>
    </citation>
    <scope>NUCLEOTIDE SEQUENCE</scope>
    <source>
        <strain evidence="1">Dsil-2018</strain>
    </source>
</reference>